<accession>A0A6A6HPW4</accession>
<evidence type="ECO:0000313" key="1">
    <source>
        <dbReference type="EMBL" id="KAF2240047.1"/>
    </source>
</evidence>
<dbReference type="Proteomes" id="UP000800092">
    <property type="component" value="Unassembled WGS sequence"/>
</dbReference>
<gene>
    <name evidence="1" type="ORF">EV356DRAFT_8933</name>
</gene>
<sequence length="166" mass="18724">MLITFDSCSKPREGILSLPALRSVTHPPHFATQSTHRPRPITILCRLIRSFFIFLGRSGIASSRHAIIDHVLDSFRLSERTKVTSVTHMGVGRQCGYLHSTIMYTRPFKGRASLRNPWKAKSRGYDARIAAMSLPYCLLAKFYHCCLARIILSQCLTSRMQASTSP</sequence>
<organism evidence="1 2">
    <name type="scientific">Viridothelium virens</name>
    <name type="common">Speckled blister lichen</name>
    <name type="synonym">Trypethelium virens</name>
    <dbReference type="NCBI Taxonomy" id="1048519"/>
    <lineage>
        <taxon>Eukaryota</taxon>
        <taxon>Fungi</taxon>
        <taxon>Dikarya</taxon>
        <taxon>Ascomycota</taxon>
        <taxon>Pezizomycotina</taxon>
        <taxon>Dothideomycetes</taxon>
        <taxon>Dothideomycetes incertae sedis</taxon>
        <taxon>Trypetheliales</taxon>
        <taxon>Trypetheliaceae</taxon>
        <taxon>Viridothelium</taxon>
    </lineage>
</organism>
<dbReference type="AlphaFoldDB" id="A0A6A6HPW4"/>
<evidence type="ECO:0000313" key="2">
    <source>
        <dbReference type="Proteomes" id="UP000800092"/>
    </source>
</evidence>
<proteinExistence type="predicted"/>
<dbReference type="EMBL" id="ML991771">
    <property type="protein sequence ID" value="KAF2240047.1"/>
    <property type="molecule type" value="Genomic_DNA"/>
</dbReference>
<name>A0A6A6HPW4_VIRVR</name>
<protein>
    <submittedName>
        <fullName evidence="1">Uncharacterized protein</fullName>
    </submittedName>
</protein>
<keyword evidence="2" id="KW-1185">Reference proteome</keyword>
<reference evidence="1" key="1">
    <citation type="journal article" date="2020" name="Stud. Mycol.">
        <title>101 Dothideomycetes genomes: a test case for predicting lifestyles and emergence of pathogens.</title>
        <authorList>
            <person name="Haridas S."/>
            <person name="Albert R."/>
            <person name="Binder M."/>
            <person name="Bloem J."/>
            <person name="Labutti K."/>
            <person name="Salamov A."/>
            <person name="Andreopoulos B."/>
            <person name="Baker S."/>
            <person name="Barry K."/>
            <person name="Bills G."/>
            <person name="Bluhm B."/>
            <person name="Cannon C."/>
            <person name="Castanera R."/>
            <person name="Culley D."/>
            <person name="Daum C."/>
            <person name="Ezra D."/>
            <person name="Gonzalez J."/>
            <person name="Henrissat B."/>
            <person name="Kuo A."/>
            <person name="Liang C."/>
            <person name="Lipzen A."/>
            <person name="Lutzoni F."/>
            <person name="Magnuson J."/>
            <person name="Mondo S."/>
            <person name="Nolan M."/>
            <person name="Ohm R."/>
            <person name="Pangilinan J."/>
            <person name="Park H.-J."/>
            <person name="Ramirez L."/>
            <person name="Alfaro M."/>
            <person name="Sun H."/>
            <person name="Tritt A."/>
            <person name="Yoshinaga Y."/>
            <person name="Zwiers L.-H."/>
            <person name="Turgeon B."/>
            <person name="Goodwin S."/>
            <person name="Spatafora J."/>
            <person name="Crous P."/>
            <person name="Grigoriev I."/>
        </authorList>
    </citation>
    <scope>NUCLEOTIDE SEQUENCE</scope>
    <source>
        <strain evidence="1">Tuck. ex Michener</strain>
    </source>
</reference>